<feature type="compositionally biased region" description="Low complexity" evidence="1">
    <location>
        <begin position="144"/>
        <end position="157"/>
    </location>
</feature>
<dbReference type="AlphaFoldDB" id="A0A8H5FWM6"/>
<dbReference type="EMBL" id="JAACJO010000012">
    <property type="protein sequence ID" value="KAF5351659.1"/>
    <property type="molecule type" value="Genomic_DNA"/>
</dbReference>
<feature type="region of interest" description="Disordered" evidence="1">
    <location>
        <begin position="198"/>
        <end position="311"/>
    </location>
</feature>
<evidence type="ECO:0000313" key="2">
    <source>
        <dbReference type="EMBL" id="KAF5351659.1"/>
    </source>
</evidence>
<protein>
    <submittedName>
        <fullName evidence="2">Uncharacterized protein</fullName>
    </submittedName>
</protein>
<keyword evidence="3" id="KW-1185">Reference proteome</keyword>
<proteinExistence type="predicted"/>
<comment type="caution">
    <text evidence="2">The sequence shown here is derived from an EMBL/GenBank/DDBJ whole genome shotgun (WGS) entry which is preliminary data.</text>
</comment>
<feature type="compositionally biased region" description="Polar residues" evidence="1">
    <location>
        <begin position="118"/>
        <end position="143"/>
    </location>
</feature>
<dbReference type="Proteomes" id="UP000559027">
    <property type="component" value="Unassembled WGS sequence"/>
</dbReference>
<feature type="compositionally biased region" description="Low complexity" evidence="1">
    <location>
        <begin position="10"/>
        <end position="28"/>
    </location>
</feature>
<dbReference type="OrthoDB" id="3219024at2759"/>
<evidence type="ECO:0000313" key="3">
    <source>
        <dbReference type="Proteomes" id="UP000559027"/>
    </source>
</evidence>
<gene>
    <name evidence="2" type="ORF">D9756_007432</name>
</gene>
<feature type="compositionally biased region" description="Polar residues" evidence="1">
    <location>
        <begin position="368"/>
        <end position="385"/>
    </location>
</feature>
<feature type="compositionally biased region" description="Polar residues" evidence="1">
    <location>
        <begin position="76"/>
        <end position="106"/>
    </location>
</feature>
<name>A0A8H5FWM6_9AGAR</name>
<feature type="region of interest" description="Disordered" evidence="1">
    <location>
        <begin position="1"/>
        <end position="175"/>
    </location>
</feature>
<feature type="compositionally biased region" description="Polar residues" evidence="1">
    <location>
        <begin position="330"/>
        <end position="355"/>
    </location>
</feature>
<feature type="region of interest" description="Disordered" evidence="1">
    <location>
        <begin position="330"/>
        <end position="391"/>
    </location>
</feature>
<accession>A0A8H5FWM6</accession>
<organism evidence="2 3">
    <name type="scientific">Leucocoprinus leucothites</name>
    <dbReference type="NCBI Taxonomy" id="201217"/>
    <lineage>
        <taxon>Eukaryota</taxon>
        <taxon>Fungi</taxon>
        <taxon>Dikarya</taxon>
        <taxon>Basidiomycota</taxon>
        <taxon>Agaricomycotina</taxon>
        <taxon>Agaricomycetes</taxon>
        <taxon>Agaricomycetidae</taxon>
        <taxon>Agaricales</taxon>
        <taxon>Agaricineae</taxon>
        <taxon>Agaricaceae</taxon>
        <taxon>Leucocoprinus</taxon>
    </lineage>
</organism>
<evidence type="ECO:0000256" key="1">
    <source>
        <dbReference type="SAM" id="MobiDB-lite"/>
    </source>
</evidence>
<feature type="compositionally biased region" description="Basic and acidic residues" evidence="1">
    <location>
        <begin position="42"/>
        <end position="57"/>
    </location>
</feature>
<feature type="compositionally biased region" description="Basic and acidic residues" evidence="1">
    <location>
        <begin position="259"/>
        <end position="273"/>
    </location>
</feature>
<sequence>MPTKGNRTGSTAQLRSHSRSSSATRISANLQLTQKDNASARGSDKGKKNPHAVHEGGRPAFARANSSQRVPPAAQLQRTGSSTSATQQQHADTSAKANANFTLTTRSTDEEEDDDEWVSSSGAQTPNKNGSDSDTASEGSSIPQELVQQLQRTQLEQQRQHESAATTRAQAQVPRVDTVRQLDFNPLTVAIGTAVASNVNGAPKSAPPVPTQMPFPTDISESNGPSMDRSPHQRYEPQFQEPTADRTLAPPALGGGDGQHARETNHSRPESRQTHSKRKSVTRPPSTHSMSGRLDSVPMRPHPLIRGHSQGYLNVVPKPTPLAPLTVITDQPPNAPDSQVSGSPESIRTTITSPGGVTAEFPSERRTSISSARSVSTLPAHSSVQPPHKPYDRTRTLSTMSMSASSNALNSLAHLPSVTRPPSPQLISFFPPVNPHVNIEAIHPLLPGPYLNNHLTVLARRTPLRESYDRVIQAKIASGR</sequence>
<reference evidence="2 3" key="1">
    <citation type="journal article" date="2020" name="ISME J.">
        <title>Uncovering the hidden diversity of litter-decomposition mechanisms in mushroom-forming fungi.</title>
        <authorList>
            <person name="Floudas D."/>
            <person name="Bentzer J."/>
            <person name="Ahren D."/>
            <person name="Johansson T."/>
            <person name="Persson P."/>
            <person name="Tunlid A."/>
        </authorList>
    </citation>
    <scope>NUCLEOTIDE SEQUENCE [LARGE SCALE GENOMIC DNA]</scope>
    <source>
        <strain evidence="2 3">CBS 146.42</strain>
    </source>
</reference>